<feature type="region of interest" description="Disordered" evidence="1">
    <location>
        <begin position="121"/>
        <end position="194"/>
    </location>
</feature>
<name>A0A8B9BYB3_9AVES</name>
<evidence type="ECO:0000256" key="1">
    <source>
        <dbReference type="SAM" id="MobiDB-lite"/>
    </source>
</evidence>
<reference evidence="2" key="2">
    <citation type="submission" date="2025-09" db="UniProtKB">
        <authorList>
            <consortium name="Ensembl"/>
        </authorList>
    </citation>
    <scope>IDENTIFICATION</scope>
</reference>
<organism evidence="2 3">
    <name type="scientific">Anser brachyrhynchus</name>
    <name type="common">Pink-footed goose</name>
    <dbReference type="NCBI Taxonomy" id="132585"/>
    <lineage>
        <taxon>Eukaryota</taxon>
        <taxon>Metazoa</taxon>
        <taxon>Chordata</taxon>
        <taxon>Craniata</taxon>
        <taxon>Vertebrata</taxon>
        <taxon>Euteleostomi</taxon>
        <taxon>Archelosauria</taxon>
        <taxon>Archosauria</taxon>
        <taxon>Dinosauria</taxon>
        <taxon>Saurischia</taxon>
        <taxon>Theropoda</taxon>
        <taxon>Coelurosauria</taxon>
        <taxon>Aves</taxon>
        <taxon>Neognathae</taxon>
        <taxon>Galloanserae</taxon>
        <taxon>Anseriformes</taxon>
        <taxon>Anatidae</taxon>
        <taxon>Anserinae</taxon>
        <taxon>Anser</taxon>
    </lineage>
</organism>
<dbReference type="Proteomes" id="UP000694426">
    <property type="component" value="Unplaced"/>
</dbReference>
<evidence type="ECO:0000313" key="3">
    <source>
        <dbReference type="Proteomes" id="UP000694426"/>
    </source>
</evidence>
<feature type="region of interest" description="Disordered" evidence="1">
    <location>
        <begin position="474"/>
        <end position="499"/>
    </location>
</feature>
<accession>A0A8B9BYB3</accession>
<evidence type="ECO:0000313" key="2">
    <source>
        <dbReference type="Ensembl" id="ENSABRP00000011366.1"/>
    </source>
</evidence>
<sequence>SAGGAALAALSLCSRSQCSVTGRRSCLHPAGYAGPKPDLLYRLERGEEPWVCAPRGPATWDGPGSPTPGCDEDGRQPEEPCFTWWPSAGRRRALEESTQPPGHRGRREPWRLRCSRLLKKFGDPGGKAQAEAAGGRAPPVGSPEWAQAGSWSGKEEAEDDRGARPGLGGGTGLPLPPVPRHSVADPCERLGPDRRETLQGGAQEALRAAGDGSLPPAGEDVDGAPVGDHCYCTRPEALLQHGAAFLPALREHDYCGDGESGASALRDHDYCQVWTLPWQGRARKAACPTCCARAELRRLCKRKWREGRDGGKGTRARRRLRPCFRSLRLSRGYFCADCLFAPTLPASAHPARAEDPTKDTRGVFWPSAEWATVIPQPQEERHSRGGTPEAPRTPAASREPSAGEARGGAVRPEVWVRYRARGRRPPRPWWDLARRELVAPSQASLCNACDGAMRTRNWGLCTVCLSSATCRARRGRPRLPRPAAEHLSPISRACPARGSPLAGLRRRLSERRTEGSGA</sequence>
<protein>
    <submittedName>
        <fullName evidence="2">Uncharacterized protein</fullName>
    </submittedName>
</protein>
<feature type="region of interest" description="Disordered" evidence="1">
    <location>
        <begin position="54"/>
        <end position="76"/>
    </location>
</feature>
<dbReference type="Ensembl" id="ENSABRT00000016267.1">
    <property type="protein sequence ID" value="ENSABRP00000011366.1"/>
    <property type="gene ID" value="ENSABRG00000010209.1"/>
</dbReference>
<reference evidence="2" key="1">
    <citation type="submission" date="2025-08" db="UniProtKB">
        <authorList>
            <consortium name="Ensembl"/>
        </authorList>
    </citation>
    <scope>IDENTIFICATION</scope>
</reference>
<dbReference type="AlphaFoldDB" id="A0A8B9BYB3"/>
<feature type="region of interest" description="Disordered" evidence="1">
    <location>
        <begin position="374"/>
        <end position="407"/>
    </location>
</feature>
<feature type="compositionally biased region" description="Basic and acidic residues" evidence="1">
    <location>
        <begin position="182"/>
        <end position="194"/>
    </location>
</feature>
<keyword evidence="3" id="KW-1185">Reference proteome</keyword>
<proteinExistence type="predicted"/>